<evidence type="ECO:0000256" key="7">
    <source>
        <dbReference type="PROSITE-ProRule" id="PRU00176"/>
    </source>
</evidence>
<accession>A8XL16</accession>
<dbReference type="InterPro" id="IPR035979">
    <property type="entry name" value="RBD_domain_sf"/>
</dbReference>
<feature type="compositionally biased region" description="Polar residues" evidence="8">
    <location>
        <begin position="359"/>
        <end position="378"/>
    </location>
</feature>
<reference evidence="10 11" key="2">
    <citation type="journal article" date="2011" name="PLoS Genet.">
        <title>Caenorhabditis briggsae recombinant inbred line genotypes reveal inter-strain incompatibility and the evolution of recombination.</title>
        <authorList>
            <person name="Ross J.A."/>
            <person name="Koboldt D.C."/>
            <person name="Staisch J.E."/>
            <person name="Chamberlin H.M."/>
            <person name="Gupta B.P."/>
            <person name="Miller R.D."/>
            <person name="Baird S.E."/>
            <person name="Haag E.S."/>
        </authorList>
    </citation>
    <scope>NUCLEOTIDE SEQUENCE [LARGE SCALE GENOMIC DNA]</scope>
    <source>
        <strain evidence="10 11">AF16</strain>
    </source>
</reference>
<proteinExistence type="inferred from homology"/>
<dbReference type="FunFam" id="3.30.70.330:FF:000382">
    <property type="entry name" value="G-patch domain-containing protein"/>
    <property type="match status" value="1"/>
</dbReference>
<evidence type="ECO:0000256" key="5">
    <source>
        <dbReference type="ARBA" id="ARBA00023187"/>
    </source>
</evidence>
<dbReference type="WormBase" id="CBG14936a">
    <property type="protein sequence ID" value="CBP39487"/>
    <property type="gene ID" value="WBGene00035310"/>
    <property type="gene designation" value="Cbr-rnp-6"/>
</dbReference>
<comment type="subcellular location">
    <subcellularLocation>
        <location evidence="1">Nucleus</location>
    </subcellularLocation>
</comment>
<evidence type="ECO:0000313" key="12">
    <source>
        <dbReference type="WormBase" id="CBG14936a"/>
    </source>
</evidence>
<dbReference type="Pfam" id="PF00076">
    <property type="entry name" value="RRM_1"/>
    <property type="match status" value="3"/>
</dbReference>
<evidence type="ECO:0000256" key="6">
    <source>
        <dbReference type="ARBA" id="ARBA00023242"/>
    </source>
</evidence>
<dbReference type="Gene3D" id="3.30.70.330">
    <property type="match status" value="3"/>
</dbReference>
<feature type="domain" description="RRM" evidence="9">
    <location>
        <begin position="111"/>
        <end position="185"/>
    </location>
</feature>
<feature type="compositionally biased region" description="Polar residues" evidence="8">
    <location>
        <begin position="505"/>
        <end position="515"/>
    </location>
</feature>
<comment type="similarity">
    <text evidence="2">Belongs to the RRM half pint family.</text>
</comment>
<dbReference type="GO" id="GO:0000381">
    <property type="term" value="P:regulation of alternative mRNA splicing, via spliceosome"/>
    <property type="evidence" value="ECO:0000318"/>
    <property type="project" value="GO_Central"/>
</dbReference>
<dbReference type="GO" id="GO:0000380">
    <property type="term" value="P:alternative mRNA splicing, via spliceosome"/>
    <property type="evidence" value="ECO:0000318"/>
    <property type="project" value="GO_Central"/>
</dbReference>
<organism evidence="10 11">
    <name type="scientific">Caenorhabditis briggsae</name>
    <dbReference type="NCBI Taxonomy" id="6238"/>
    <lineage>
        <taxon>Eukaryota</taxon>
        <taxon>Metazoa</taxon>
        <taxon>Ecdysozoa</taxon>
        <taxon>Nematoda</taxon>
        <taxon>Chromadorea</taxon>
        <taxon>Rhabditida</taxon>
        <taxon>Rhabditina</taxon>
        <taxon>Rhabditomorpha</taxon>
        <taxon>Rhabditoidea</taxon>
        <taxon>Rhabditidae</taxon>
        <taxon>Peloderinae</taxon>
        <taxon>Caenorhabditis</taxon>
    </lineage>
</organism>
<dbReference type="InterPro" id="IPR003954">
    <property type="entry name" value="RRM_euk-type"/>
</dbReference>
<dbReference type="InterPro" id="IPR006532">
    <property type="entry name" value="PUF60-like"/>
</dbReference>
<feature type="domain" description="RRM" evidence="9">
    <location>
        <begin position="700"/>
        <end position="781"/>
    </location>
</feature>
<dbReference type="EMBL" id="HE600904">
    <property type="protein sequence ID" value="CAP33340.2"/>
    <property type="molecule type" value="Genomic_DNA"/>
</dbReference>
<dbReference type="PANTHER" id="PTHR47330:SF1">
    <property type="entry name" value="POLY(U)-BINDING-SPLICING FACTOR PUF60"/>
    <property type="match status" value="1"/>
</dbReference>
<dbReference type="HOGENOM" id="CLU_020551_3_1_1"/>
<dbReference type="FunCoup" id="A8XL16">
    <property type="interactions" value="2747"/>
</dbReference>
<gene>
    <name evidence="12" type="primary">rnp-6</name>
    <name evidence="10" type="synonym">Cbr-rnp-6</name>
    <name evidence="12" type="ORF">CBG14936</name>
    <name evidence="10" type="ORF">CBG_14936</name>
</gene>
<feature type="region of interest" description="Disordered" evidence="8">
    <location>
        <begin position="402"/>
        <end position="424"/>
    </location>
</feature>
<dbReference type="PANTHER" id="PTHR47330">
    <property type="entry name" value="POLY(U)-BINDING-SPLICING FACTOR PUF60-B-RELATED"/>
    <property type="match status" value="1"/>
</dbReference>
<keyword evidence="6" id="KW-0539">Nucleus</keyword>
<dbReference type="SMART" id="SM00360">
    <property type="entry name" value="RRM"/>
    <property type="match status" value="3"/>
</dbReference>
<evidence type="ECO:0000313" key="10">
    <source>
        <dbReference type="EMBL" id="CAP33340.2"/>
    </source>
</evidence>
<evidence type="ECO:0000256" key="8">
    <source>
        <dbReference type="SAM" id="MobiDB-lite"/>
    </source>
</evidence>
<protein>
    <submittedName>
        <fullName evidence="10">Protein CBR-RNP-6</fullName>
    </submittedName>
</protein>
<dbReference type="eggNOG" id="KOG0124">
    <property type="taxonomic scope" value="Eukaryota"/>
</dbReference>
<keyword evidence="3" id="KW-0507">mRNA processing</keyword>
<dbReference type="InterPro" id="IPR034209">
    <property type="entry name" value="PUF60_RRM1"/>
</dbReference>
<evidence type="ECO:0000259" key="9">
    <source>
        <dbReference type="PROSITE" id="PS50102"/>
    </source>
</evidence>
<feature type="region of interest" description="Disordered" evidence="8">
    <location>
        <begin position="355"/>
        <end position="389"/>
    </location>
</feature>
<dbReference type="GO" id="GO:0003723">
    <property type="term" value="F:RNA binding"/>
    <property type="evidence" value="ECO:0007669"/>
    <property type="project" value="UniProtKB-UniRule"/>
</dbReference>
<dbReference type="GO" id="GO:0005634">
    <property type="term" value="C:nucleus"/>
    <property type="evidence" value="ECO:0007669"/>
    <property type="project" value="UniProtKB-SubCell"/>
</dbReference>
<dbReference type="OMA" id="SSPACFK"/>
<dbReference type="Proteomes" id="UP000008549">
    <property type="component" value="Unassembled WGS sequence"/>
</dbReference>
<sequence length="791" mass="86128">MEENSGDIENKPVVAFKSAMSIPMPVLPQDGEVFVGPGGKKDAQKIGLGLSKLSSKRKDDIQMARKYAMDISIKQILLRQQKQQQENVSDFSQTVQQQKQQMYAQALSIMSRIYVGSISFEIREDMLRKAFDPFGPIKSINMSWDPATGHHKTFAFVEYEIPEAALLAQESMNGQMLGGRNLKVNSMMFQEMRLPQNMPQAQPIIDMVQKDAKKYFRVYVASVHPDLSESELAGVFEAFGQIIKCQLARTPTGRGHRGFGYIEFNNMNSQNEAIAGMNMFDLGGQYLRVSQFFKQSHQGFTRFSNKNHFQVGKCVTPPDALSYLQPAAVTAIPASVSVACAAITAKVMAAEAAAAGSSPKPNSESNSRAASPSPKQAQSPLTPSSSLPSDIETKAVISSPQHIDDATPNAEDIPPPPPQVDDCVKEEPMDIDDEEDEMTPEEEPKPILPTPVLQNAIVPSPGLVAPPGIGIIVPTPSFAAPKLETSVPKADPSIEEEESGPGSSAATSRVKLSTSQRKKMKREKLNQMTFEEKMSQVLSQQKAVQNQRMEDPVTFGALDEHVAWKDPTNEEQTTEDGKMLAIMGPGRGGDNVASMALALMDGGSSLMLSNSAKAKEAAAALGLEPKKKKKVKEGKKIQPKLNTAQALAAAAKAGEMSDALKNEVMNSEDASLASQEGLEIRGNDARHLLMTKLMRTNRSNVIVLRNMVTPSDIDEYLEEEIREECGKYGNVIDVVIANFAASGTVKIFVKYADSMQVDRAKAALDGRFFGGNTVKAEAYDQILFDHADYTG</sequence>
<dbReference type="NCBIfam" id="TIGR01645">
    <property type="entry name" value="half-pint"/>
    <property type="match status" value="1"/>
</dbReference>
<evidence type="ECO:0000256" key="1">
    <source>
        <dbReference type="ARBA" id="ARBA00004123"/>
    </source>
</evidence>
<dbReference type="GO" id="GO:0006376">
    <property type="term" value="P:mRNA splice site recognition"/>
    <property type="evidence" value="ECO:0000318"/>
    <property type="project" value="GO_Central"/>
</dbReference>
<dbReference type="SUPFAM" id="SSF54928">
    <property type="entry name" value="RNA-binding domain, RBD"/>
    <property type="match status" value="2"/>
</dbReference>
<keyword evidence="5" id="KW-0508">mRNA splicing</keyword>
<evidence type="ECO:0000256" key="4">
    <source>
        <dbReference type="ARBA" id="ARBA00022884"/>
    </source>
</evidence>
<dbReference type="CDD" id="cd12370">
    <property type="entry name" value="RRM1_PUF60"/>
    <property type="match status" value="1"/>
</dbReference>
<reference evidence="10 11" key="1">
    <citation type="journal article" date="2003" name="PLoS Biol.">
        <title>The genome sequence of Caenorhabditis briggsae: a platform for comparative genomics.</title>
        <authorList>
            <person name="Stein L.D."/>
            <person name="Bao Z."/>
            <person name="Blasiar D."/>
            <person name="Blumenthal T."/>
            <person name="Brent M.R."/>
            <person name="Chen N."/>
            <person name="Chinwalla A."/>
            <person name="Clarke L."/>
            <person name="Clee C."/>
            <person name="Coghlan A."/>
            <person name="Coulson A."/>
            <person name="D'Eustachio P."/>
            <person name="Fitch D.H."/>
            <person name="Fulton L.A."/>
            <person name="Fulton R.E."/>
            <person name="Griffiths-Jones S."/>
            <person name="Harris T.W."/>
            <person name="Hillier L.W."/>
            <person name="Kamath R."/>
            <person name="Kuwabara P.E."/>
            <person name="Mardis E.R."/>
            <person name="Marra M.A."/>
            <person name="Miner T.L."/>
            <person name="Minx P."/>
            <person name="Mullikin J.C."/>
            <person name="Plumb R.W."/>
            <person name="Rogers J."/>
            <person name="Schein J.E."/>
            <person name="Sohrmann M."/>
            <person name="Spieth J."/>
            <person name="Stajich J.E."/>
            <person name="Wei C."/>
            <person name="Willey D."/>
            <person name="Wilson R.K."/>
            <person name="Durbin R."/>
            <person name="Waterston R.H."/>
        </authorList>
    </citation>
    <scope>NUCLEOTIDE SEQUENCE [LARGE SCALE GENOMIC DNA]</scope>
    <source>
        <strain evidence="10 11">AF16</strain>
    </source>
</reference>
<feature type="compositionally biased region" description="Low complexity" evidence="8">
    <location>
        <begin position="379"/>
        <end position="389"/>
    </location>
</feature>
<keyword evidence="11" id="KW-1185">Reference proteome</keyword>
<dbReference type="STRING" id="6238.A8XL16"/>
<feature type="region of interest" description="Disordered" evidence="8">
    <location>
        <begin position="484"/>
        <end position="522"/>
    </location>
</feature>
<evidence type="ECO:0000256" key="2">
    <source>
        <dbReference type="ARBA" id="ARBA00005987"/>
    </source>
</evidence>
<keyword evidence="4 7" id="KW-0694">RNA-binding</keyword>
<dbReference type="InterPro" id="IPR051974">
    <property type="entry name" value="PUF60_regulator"/>
</dbReference>
<dbReference type="InterPro" id="IPR012677">
    <property type="entry name" value="Nucleotide-bd_a/b_plait_sf"/>
</dbReference>
<dbReference type="InParanoid" id="A8XL16"/>
<name>A8XL16_CAEBR</name>
<dbReference type="PROSITE" id="PS50102">
    <property type="entry name" value="RRM"/>
    <property type="match status" value="3"/>
</dbReference>
<dbReference type="AlphaFoldDB" id="A8XL16"/>
<evidence type="ECO:0000313" key="11">
    <source>
        <dbReference type="Proteomes" id="UP000008549"/>
    </source>
</evidence>
<evidence type="ECO:0000256" key="3">
    <source>
        <dbReference type="ARBA" id="ARBA00022664"/>
    </source>
</evidence>
<dbReference type="SMART" id="SM00361">
    <property type="entry name" value="RRM_1"/>
    <property type="match status" value="2"/>
</dbReference>
<feature type="domain" description="RRM" evidence="9">
    <location>
        <begin position="216"/>
        <end position="294"/>
    </location>
</feature>
<dbReference type="InterPro" id="IPR000504">
    <property type="entry name" value="RRM_dom"/>
</dbReference>